<reference evidence="2 3" key="1">
    <citation type="submission" date="2019-03" db="EMBL/GenBank/DDBJ databases">
        <title>Draft Genome Sequence of Massilia arenosa sp. nov., a Novel Massilia Species Isolated from a Sandy-loam Maize Soil.</title>
        <authorList>
            <person name="Raths R."/>
            <person name="Peta V."/>
            <person name="Bucking H."/>
        </authorList>
    </citation>
    <scope>NUCLEOTIDE SEQUENCE [LARGE SCALE GENOMIC DNA]</scope>
    <source>
        <strain evidence="2 3">MC02</strain>
    </source>
</reference>
<dbReference type="RefSeq" id="WP_135209538.1">
    <property type="nucleotide sequence ID" value="NZ_SPVF01000274.1"/>
</dbReference>
<evidence type="ECO:0000313" key="3">
    <source>
        <dbReference type="Proteomes" id="UP000298438"/>
    </source>
</evidence>
<organism evidence="2 3">
    <name type="scientific">Zemynaea arenosa</name>
    <dbReference type="NCBI Taxonomy" id="2561931"/>
    <lineage>
        <taxon>Bacteria</taxon>
        <taxon>Pseudomonadati</taxon>
        <taxon>Pseudomonadota</taxon>
        <taxon>Betaproteobacteria</taxon>
        <taxon>Burkholderiales</taxon>
        <taxon>Oxalobacteraceae</taxon>
        <taxon>Telluria group</taxon>
        <taxon>Zemynaea</taxon>
    </lineage>
</organism>
<dbReference type="OrthoDB" id="9972968at2"/>
<feature type="transmembrane region" description="Helical" evidence="1">
    <location>
        <begin position="47"/>
        <end position="67"/>
    </location>
</feature>
<keyword evidence="3" id="KW-1185">Reference proteome</keyword>
<name>A0A4Y9RP86_9BURK</name>
<sequence length="108" mass="11354">MIALDGNPADMATIVAAACAAAVRPARRSAAASALPHFDMRWVIVDFMNGLLIVPFCLLIGSVFSSALLQSAVTLNRGLFAEAGFIALAFVMRELFGPDRGPFLSQAA</sequence>
<proteinExistence type="predicted"/>
<dbReference type="Proteomes" id="UP000298438">
    <property type="component" value="Unassembled WGS sequence"/>
</dbReference>
<gene>
    <name evidence="2" type="ORF">E4L96_22905</name>
</gene>
<keyword evidence="1" id="KW-0472">Membrane</keyword>
<comment type="caution">
    <text evidence="2">The sequence shown here is derived from an EMBL/GenBank/DDBJ whole genome shotgun (WGS) entry which is preliminary data.</text>
</comment>
<dbReference type="EMBL" id="SPVF01000274">
    <property type="protein sequence ID" value="TFW10672.1"/>
    <property type="molecule type" value="Genomic_DNA"/>
</dbReference>
<feature type="transmembrane region" description="Helical" evidence="1">
    <location>
        <begin position="79"/>
        <end position="96"/>
    </location>
</feature>
<evidence type="ECO:0000313" key="2">
    <source>
        <dbReference type="EMBL" id="TFW10672.1"/>
    </source>
</evidence>
<accession>A0A4Y9RP86</accession>
<dbReference type="AlphaFoldDB" id="A0A4Y9RP86"/>
<keyword evidence="1" id="KW-1133">Transmembrane helix</keyword>
<keyword evidence="1" id="KW-0812">Transmembrane</keyword>
<protein>
    <submittedName>
        <fullName evidence="2">Uncharacterized protein</fullName>
    </submittedName>
</protein>
<evidence type="ECO:0000256" key="1">
    <source>
        <dbReference type="SAM" id="Phobius"/>
    </source>
</evidence>